<gene>
    <name evidence="2" type="ORF">GSY63_24140</name>
</gene>
<dbReference type="Gene3D" id="3.40.50.1820">
    <property type="entry name" value="alpha/beta hydrolase"/>
    <property type="match status" value="1"/>
</dbReference>
<proteinExistence type="predicted"/>
<evidence type="ECO:0000259" key="1">
    <source>
        <dbReference type="Pfam" id="PF00561"/>
    </source>
</evidence>
<dbReference type="RefSeq" id="WP_166588420.1">
    <property type="nucleotide sequence ID" value="NZ_WWEO01000045.1"/>
</dbReference>
<dbReference type="EMBL" id="WWEO01000045">
    <property type="protein sequence ID" value="NCD72478.1"/>
    <property type="molecule type" value="Genomic_DNA"/>
</dbReference>
<dbReference type="AlphaFoldDB" id="A0A965ZM34"/>
<dbReference type="PANTHER" id="PTHR42977">
    <property type="entry name" value="HYDROLASE-RELATED"/>
    <property type="match status" value="1"/>
</dbReference>
<dbReference type="PRINTS" id="PR00111">
    <property type="entry name" value="ABHYDROLASE"/>
</dbReference>
<dbReference type="InterPro" id="IPR000073">
    <property type="entry name" value="AB_hydrolase_1"/>
</dbReference>
<name>A0A965ZM34_9SPHI</name>
<dbReference type="PANTHER" id="PTHR42977:SF1">
    <property type="entry name" value="BLR6576 PROTEIN"/>
    <property type="match status" value="1"/>
</dbReference>
<keyword evidence="3" id="KW-1185">Reference proteome</keyword>
<accession>A0A965ZM34</accession>
<reference evidence="2" key="1">
    <citation type="submission" date="2020-01" db="EMBL/GenBank/DDBJ databases">
        <authorList>
            <person name="Seo Y.L."/>
        </authorList>
    </citation>
    <scope>NUCLEOTIDE SEQUENCE</scope>
    <source>
        <strain evidence="2">R11</strain>
    </source>
</reference>
<evidence type="ECO:0000313" key="3">
    <source>
        <dbReference type="Proteomes" id="UP000638732"/>
    </source>
</evidence>
<evidence type="ECO:0000313" key="2">
    <source>
        <dbReference type="EMBL" id="NCD72478.1"/>
    </source>
</evidence>
<keyword evidence="2" id="KW-0378">Hydrolase</keyword>
<dbReference type="Pfam" id="PF00561">
    <property type="entry name" value="Abhydrolase_1"/>
    <property type="match status" value="1"/>
</dbReference>
<feature type="domain" description="AB hydrolase-1" evidence="1">
    <location>
        <begin position="35"/>
        <end position="275"/>
    </location>
</feature>
<dbReference type="InterPro" id="IPR029058">
    <property type="entry name" value="AB_hydrolase_fold"/>
</dbReference>
<reference evidence="2" key="2">
    <citation type="submission" date="2020-10" db="EMBL/GenBank/DDBJ databases">
        <title>Mucilaginibacter sp. nov., isolated from soil.</title>
        <authorList>
            <person name="Jeon C.O."/>
        </authorList>
    </citation>
    <scope>NUCLEOTIDE SEQUENCE</scope>
    <source>
        <strain evidence="2">R11</strain>
    </source>
</reference>
<dbReference type="Proteomes" id="UP000638732">
    <property type="component" value="Unassembled WGS sequence"/>
</dbReference>
<dbReference type="GO" id="GO:0004301">
    <property type="term" value="F:epoxide hydrolase activity"/>
    <property type="evidence" value="ECO:0007669"/>
    <property type="project" value="TreeGrafter"/>
</dbReference>
<sequence>MAKTEKGGSATTSYRKAQIDDLEIFYREAGDAENPVILLLHGFPSSSHMFRNLIDRLSGDYHLIAPDYPGFGYSSCLGLASFNYTFDNISKIVEKFIDRLSLANITFYMQDYGGPVGFRIAKRRPELIKAFIIQNANTFHEGIGPDVQKIGALQAADDPEQFEAAIDRMMSFEGIKEQYLFGTKNPTAISPDAYYIDSFFMQQPGRKEVQKALFKDYATNFPKYPEWQQYLADYQPPTLITWGKNDKIFPGAGALAYQHILPHAEIHLLEGGHFLTEEYCNEIATLINAFMQKYCRKLPRPLQFAVRKNDHD</sequence>
<protein>
    <submittedName>
        <fullName evidence="2">Alpha/beta fold hydrolase</fullName>
    </submittedName>
</protein>
<dbReference type="InterPro" id="IPR051340">
    <property type="entry name" value="Haloalkane_dehalogenase"/>
</dbReference>
<comment type="caution">
    <text evidence="2">The sequence shown here is derived from an EMBL/GenBank/DDBJ whole genome shotgun (WGS) entry which is preliminary data.</text>
</comment>
<dbReference type="SUPFAM" id="SSF53474">
    <property type="entry name" value="alpha/beta-Hydrolases"/>
    <property type="match status" value="1"/>
</dbReference>
<organism evidence="2 3">
    <name type="scientific">Mucilaginibacter agri</name>
    <dbReference type="NCBI Taxonomy" id="2695265"/>
    <lineage>
        <taxon>Bacteria</taxon>
        <taxon>Pseudomonadati</taxon>
        <taxon>Bacteroidota</taxon>
        <taxon>Sphingobacteriia</taxon>
        <taxon>Sphingobacteriales</taxon>
        <taxon>Sphingobacteriaceae</taxon>
        <taxon>Mucilaginibacter</taxon>
    </lineage>
</organism>